<keyword evidence="10" id="KW-1185">Reference proteome</keyword>
<accession>A0A9P4N6B0</accession>
<dbReference type="Proteomes" id="UP000800093">
    <property type="component" value="Unassembled WGS sequence"/>
</dbReference>
<evidence type="ECO:0000313" key="9">
    <source>
        <dbReference type="EMBL" id="KAF2268137.1"/>
    </source>
</evidence>
<evidence type="ECO:0000256" key="3">
    <source>
        <dbReference type="ARBA" id="ARBA00022741"/>
    </source>
</evidence>
<organism evidence="9 10">
    <name type="scientific">Lojkania enalia</name>
    <dbReference type="NCBI Taxonomy" id="147567"/>
    <lineage>
        <taxon>Eukaryota</taxon>
        <taxon>Fungi</taxon>
        <taxon>Dikarya</taxon>
        <taxon>Ascomycota</taxon>
        <taxon>Pezizomycotina</taxon>
        <taxon>Dothideomycetes</taxon>
        <taxon>Pleosporomycetidae</taxon>
        <taxon>Pleosporales</taxon>
        <taxon>Pleosporales incertae sedis</taxon>
        <taxon>Lojkania</taxon>
    </lineage>
</organism>
<dbReference type="EC" id="2.7.11.24" evidence="1"/>
<comment type="catalytic activity">
    <reaction evidence="7">
        <text>L-seryl-[protein] + ATP = O-phospho-L-seryl-[protein] + ADP + H(+)</text>
        <dbReference type="Rhea" id="RHEA:17989"/>
        <dbReference type="Rhea" id="RHEA-COMP:9863"/>
        <dbReference type="Rhea" id="RHEA-COMP:11604"/>
        <dbReference type="ChEBI" id="CHEBI:15378"/>
        <dbReference type="ChEBI" id="CHEBI:29999"/>
        <dbReference type="ChEBI" id="CHEBI:30616"/>
        <dbReference type="ChEBI" id="CHEBI:83421"/>
        <dbReference type="ChEBI" id="CHEBI:456216"/>
        <dbReference type="EC" id="2.7.11.24"/>
    </reaction>
    <physiologicalReaction direction="left-to-right" evidence="7">
        <dbReference type="Rhea" id="RHEA:17990"/>
    </physiologicalReaction>
</comment>
<dbReference type="PROSITE" id="PS50011">
    <property type="entry name" value="PROTEIN_KINASE_DOM"/>
    <property type="match status" value="1"/>
</dbReference>
<gene>
    <name evidence="9" type="ORF">CC78DRAFT_455634</name>
</gene>
<reference evidence="10" key="1">
    <citation type="journal article" date="2020" name="Stud. Mycol.">
        <title>101 Dothideomycetes genomes: A test case for predicting lifestyles and emergence of pathogens.</title>
        <authorList>
            <person name="Haridas S."/>
            <person name="Albert R."/>
            <person name="Binder M."/>
            <person name="Bloem J."/>
            <person name="LaButti K."/>
            <person name="Salamov A."/>
            <person name="Andreopoulos B."/>
            <person name="Baker S."/>
            <person name="Barry K."/>
            <person name="Bills G."/>
            <person name="Bluhm B."/>
            <person name="Cannon C."/>
            <person name="Castanera R."/>
            <person name="Culley D."/>
            <person name="Daum C."/>
            <person name="Ezra D."/>
            <person name="Gonzalez J."/>
            <person name="Henrissat B."/>
            <person name="Kuo A."/>
            <person name="Liang C."/>
            <person name="Lipzen A."/>
            <person name="Lutzoni F."/>
            <person name="Magnuson J."/>
            <person name="Mondo S."/>
            <person name="Nolan M."/>
            <person name="Ohm R."/>
            <person name="Pangilinan J."/>
            <person name="Park H.-J."/>
            <person name="Ramirez L."/>
            <person name="Alfaro M."/>
            <person name="Sun H."/>
            <person name="Tritt A."/>
            <person name="Yoshinaga Y."/>
            <person name="Zwiers L.-H."/>
            <person name="Turgeon B."/>
            <person name="Goodwin S."/>
            <person name="Spatafora J."/>
            <person name="Crous P."/>
            <person name="Grigoriev I."/>
        </authorList>
    </citation>
    <scope>NUCLEOTIDE SEQUENCE [LARGE SCALE GENOMIC DNA]</scope>
    <source>
        <strain evidence="10">CBS 304.66</strain>
    </source>
</reference>
<keyword evidence="3" id="KW-0547">Nucleotide-binding</keyword>
<feature type="domain" description="Protein kinase" evidence="8">
    <location>
        <begin position="1"/>
        <end position="111"/>
    </location>
</feature>
<protein>
    <recommendedName>
        <fullName evidence="1">mitogen-activated protein kinase</fullName>
        <ecNumber evidence="1">2.7.11.24</ecNumber>
    </recommendedName>
</protein>
<dbReference type="AlphaFoldDB" id="A0A9P4N6B0"/>
<evidence type="ECO:0000256" key="1">
    <source>
        <dbReference type="ARBA" id="ARBA00012411"/>
    </source>
</evidence>
<dbReference type="OrthoDB" id="266718at2759"/>
<dbReference type="PANTHER" id="PTHR48016">
    <property type="entry name" value="MAP KINASE KINASE KINASE SSK2-RELATED-RELATED"/>
    <property type="match status" value="1"/>
</dbReference>
<dbReference type="PANTHER" id="PTHR48016:SF48">
    <property type="entry name" value="SERINE_THREONINE-PROTEIN KINASE BCK1_SLK1_SSP31"/>
    <property type="match status" value="1"/>
</dbReference>
<dbReference type="Gene3D" id="1.10.510.10">
    <property type="entry name" value="Transferase(Phosphotransferase) domain 1"/>
    <property type="match status" value="1"/>
</dbReference>
<comment type="caution">
    <text evidence="9">The sequence shown here is derived from an EMBL/GenBank/DDBJ whole genome shotgun (WGS) entry which is preliminary data.</text>
</comment>
<name>A0A9P4N6B0_9PLEO</name>
<dbReference type="Pfam" id="PF00069">
    <property type="entry name" value="Pkinase"/>
    <property type="match status" value="1"/>
</dbReference>
<dbReference type="InterPro" id="IPR000719">
    <property type="entry name" value="Prot_kinase_dom"/>
</dbReference>
<evidence type="ECO:0000256" key="2">
    <source>
        <dbReference type="ARBA" id="ARBA00022679"/>
    </source>
</evidence>
<evidence type="ECO:0000256" key="6">
    <source>
        <dbReference type="ARBA" id="ARBA00047919"/>
    </source>
</evidence>
<dbReference type="GO" id="GO:0004707">
    <property type="term" value="F:MAP kinase activity"/>
    <property type="evidence" value="ECO:0007669"/>
    <property type="project" value="UniProtKB-EC"/>
</dbReference>
<dbReference type="GO" id="GO:0005524">
    <property type="term" value="F:ATP binding"/>
    <property type="evidence" value="ECO:0007669"/>
    <property type="project" value="UniProtKB-KW"/>
</dbReference>
<dbReference type="InterPro" id="IPR011009">
    <property type="entry name" value="Kinase-like_dom_sf"/>
</dbReference>
<keyword evidence="2" id="KW-0808">Transferase</keyword>
<feature type="non-terminal residue" evidence="9">
    <location>
        <position position="1"/>
    </location>
</feature>
<evidence type="ECO:0000259" key="8">
    <source>
        <dbReference type="PROSITE" id="PS50011"/>
    </source>
</evidence>
<dbReference type="EMBL" id="ML986587">
    <property type="protein sequence ID" value="KAF2268137.1"/>
    <property type="molecule type" value="Genomic_DNA"/>
</dbReference>
<evidence type="ECO:0000313" key="10">
    <source>
        <dbReference type="Proteomes" id="UP000800093"/>
    </source>
</evidence>
<comment type="catalytic activity">
    <reaction evidence="6">
        <text>L-threonyl-[protein] + ATP = O-phospho-L-threonyl-[protein] + ADP + H(+)</text>
        <dbReference type="Rhea" id="RHEA:46608"/>
        <dbReference type="Rhea" id="RHEA-COMP:11060"/>
        <dbReference type="Rhea" id="RHEA-COMP:11605"/>
        <dbReference type="ChEBI" id="CHEBI:15378"/>
        <dbReference type="ChEBI" id="CHEBI:30013"/>
        <dbReference type="ChEBI" id="CHEBI:30616"/>
        <dbReference type="ChEBI" id="CHEBI:61977"/>
        <dbReference type="ChEBI" id="CHEBI:456216"/>
        <dbReference type="EC" id="2.7.11.24"/>
    </reaction>
    <physiologicalReaction direction="left-to-right" evidence="6">
        <dbReference type="Rhea" id="RHEA:46609"/>
    </physiologicalReaction>
</comment>
<dbReference type="InterPro" id="IPR050538">
    <property type="entry name" value="MAP_kinase_kinase_kinase"/>
</dbReference>
<evidence type="ECO:0000256" key="4">
    <source>
        <dbReference type="ARBA" id="ARBA00022777"/>
    </source>
</evidence>
<keyword evidence="5" id="KW-0067">ATP-binding</keyword>
<keyword evidence="4" id="KW-0418">Kinase</keyword>
<dbReference type="SUPFAM" id="SSF56112">
    <property type="entry name" value="Protein kinase-like (PK-like)"/>
    <property type="match status" value="1"/>
</dbReference>
<evidence type="ECO:0000256" key="7">
    <source>
        <dbReference type="ARBA" id="ARBA00048130"/>
    </source>
</evidence>
<sequence>GTLGTCIRTYGKFQSSLAANFTVQILRRLRYLYSEDIIHRDLKADEVLLDFDVTYMINGSLLISIVKHPYDIVMLDSRLGFAHWLAAEVVLKISGYTGKSVRMPSKHSRPN</sequence>
<evidence type="ECO:0000256" key="5">
    <source>
        <dbReference type="ARBA" id="ARBA00022840"/>
    </source>
</evidence>
<proteinExistence type="predicted"/>